<dbReference type="InterPro" id="IPR036514">
    <property type="entry name" value="SGNH_hydro_sf"/>
</dbReference>
<dbReference type="EMBL" id="CP013729">
    <property type="protein sequence ID" value="ALV05132.1"/>
    <property type="molecule type" value="Genomic_DNA"/>
</dbReference>
<proteinExistence type="predicted"/>
<dbReference type="OrthoDB" id="9148933at2"/>
<gene>
    <name evidence="1" type="ORF">RD2015_635</name>
</gene>
<dbReference type="KEGG" id="rdp:RD2015_635"/>
<name>A0A0U3MCI5_9BURK</name>
<dbReference type="PROSITE" id="PS51257">
    <property type="entry name" value="PROKAR_LIPOPROTEIN"/>
    <property type="match status" value="1"/>
</dbReference>
<dbReference type="Gene3D" id="3.40.50.1110">
    <property type="entry name" value="SGNH hydrolase"/>
    <property type="match status" value="1"/>
</dbReference>
<evidence type="ECO:0000313" key="1">
    <source>
        <dbReference type="EMBL" id="ALV05132.1"/>
    </source>
</evidence>
<evidence type="ECO:0000313" key="2">
    <source>
        <dbReference type="Proteomes" id="UP000060699"/>
    </source>
</evidence>
<keyword evidence="1" id="KW-0378">Hydrolase</keyword>
<dbReference type="InterPro" id="IPR001087">
    <property type="entry name" value="GDSL"/>
</dbReference>
<dbReference type="Proteomes" id="UP000060699">
    <property type="component" value="Chromosome"/>
</dbReference>
<dbReference type="Pfam" id="PF00657">
    <property type="entry name" value="Lipase_GDSL"/>
    <property type="match status" value="1"/>
</dbReference>
<dbReference type="AlphaFoldDB" id="A0A0U3MCI5"/>
<organism evidence="1 2">
    <name type="scientific">Roseateles depolymerans</name>
    <dbReference type="NCBI Taxonomy" id="76731"/>
    <lineage>
        <taxon>Bacteria</taxon>
        <taxon>Pseudomonadati</taxon>
        <taxon>Pseudomonadota</taxon>
        <taxon>Betaproteobacteria</taxon>
        <taxon>Burkholderiales</taxon>
        <taxon>Sphaerotilaceae</taxon>
        <taxon>Roseateles</taxon>
    </lineage>
</organism>
<dbReference type="RefSeq" id="WP_058933661.1">
    <property type="nucleotide sequence ID" value="NZ_CP013729.1"/>
</dbReference>
<accession>A0A0U3MCI5</accession>
<dbReference type="STRING" id="76731.RD2015_635"/>
<dbReference type="SUPFAM" id="SSF52266">
    <property type="entry name" value="SGNH hydrolase"/>
    <property type="match status" value="1"/>
</dbReference>
<reference evidence="1 2" key="1">
    <citation type="submission" date="2015-12" db="EMBL/GenBank/DDBJ databases">
        <title>Complete genome of Roseateles depolymerans KCTC 42856.</title>
        <authorList>
            <person name="Kim K.M."/>
        </authorList>
    </citation>
    <scope>NUCLEOTIDE SEQUENCE [LARGE SCALE GENOMIC DNA]</scope>
    <source>
        <strain evidence="1 2">KCTC 42856</strain>
    </source>
</reference>
<dbReference type="GO" id="GO:0016788">
    <property type="term" value="F:hydrolase activity, acting on ester bonds"/>
    <property type="evidence" value="ECO:0007669"/>
    <property type="project" value="InterPro"/>
</dbReference>
<protein>
    <submittedName>
        <fullName evidence="1">Esterase, SGNH hydrolase-type domain protein</fullName>
    </submittedName>
</protein>
<sequence length="312" mass="32428" precursor="true">MKSLKRHLAILLGATAMLAACGGGSSQIDPFRPSRLIAFGDETSALRSDGSKYTVNATDATTGAIACSSNPIWVQSLASYYGLVFSQCNTSNLAATTAVMYASAGAKVADVARQADQQFALDGFNNKDLVTVLAGVNDILELYASYGAQGEQVLGDEAEARGKALAATVNTIANAGGKVIISTIPDVGVTPFAVSERASHADTDRAKLLSDLSSRFNLGLRLNVLNDGHKIGLILTDELTQTAAKYPSAYSLANSTEAACLAAYQPPLCTDKTLNSAASASTYMWASSTLLGPSVQARIASLAQTRASNNPF</sequence>
<keyword evidence="2" id="KW-1185">Reference proteome</keyword>